<dbReference type="EMBL" id="MU003514">
    <property type="protein sequence ID" value="KAF2468688.1"/>
    <property type="molecule type" value="Genomic_DNA"/>
</dbReference>
<sequence>MTQPLYNFEMRSNVYRCPDVRFPQAHRVRVLLEHPVTDTSLKGNITREETPEAAEGLTQRISQWTQAGKILSIRIACASASGLSVTIRAHHDRLGLISFGGACRKSPEHHQMLFAPYQKGMQTAANTCTLAAPSLCSVHQADKCSDVWSRTLSVLDFISYSILSMDSLCSCKDIRFEAPCGSLNERLKKFGMSICPACYYWRLRKSQRFIKVIVGVSTDTTTLPKRLKDSLRISTIKQRSDIILCRHGCSIQKPLLGGDAIPIYRKWRRSGALGEILVWLLDLEESSIISRLLRDCVASCAADMMFNKNVTVTDFVLTKRSSSTPLNEHRSHNNFIFCLSVPCYKISKRPNNMPNRKNTSSDYTRRWKRTCVEATDYGGYKPALKSRSSSSRLDTGLADVHRPPNRKRKRLPEEESSFEIELPKRMKPKRKRQMKLFENYSNTLSSPSDSEQNASDEPKPIQPHNSNWPHELNALEIIQNYESSESPPPRSEHNPVDPLVKRIQEAIEYTRGMLAVGQSILVHHQLTIPVNSVADHEAEAFDLLRQAHKAGLADLIYTNFEAECYKIGAARKDTVGYGLIDPLWWIGKSAAEIKAGPFANDDDIRREESILKGLKTKALQKVPTKKYLKQIEKMGTAVQRQEERDEHLKKWKREKGSDSDNYSEDPNTKYRDSEKDNEKTSGNDGDDGSDDGWDDGDADDKGDIVSTPTITCAPKTRAGYSNLTRGPRAIPRSSKRSSSPISDDKSFTSRTRALARGKKNPRRSPGASSPESEKPLSSLMRKTTTSSSNSTNSRPAQEVKRVHFLQDLHVSHHRDSKPTSLEGSTSSYGSDDEAPPLVLMLGKPFENRGRRRRRRERRFTYSEQGSFGGGSKDELRGRRSRGMKSAESGDVEKEGEVHKVEVKEDGEVGKVVICKKNIFEVLELGMIPCVFNLNFAVYCICEDCRDTRKSDFKLGAGLMSQTIAASSAFDTAFGKWIENSKELWLQAC</sequence>
<comment type="caution">
    <text evidence="1">The sequence shown here is derived from an EMBL/GenBank/DDBJ whole genome shotgun (WGS) entry which is preliminary data.</text>
</comment>
<proteinExistence type="predicted"/>
<organism evidence="1 2">
    <name type="scientific">Lindgomyces ingoldianus</name>
    <dbReference type="NCBI Taxonomy" id="673940"/>
    <lineage>
        <taxon>Eukaryota</taxon>
        <taxon>Fungi</taxon>
        <taxon>Dikarya</taxon>
        <taxon>Ascomycota</taxon>
        <taxon>Pezizomycotina</taxon>
        <taxon>Dothideomycetes</taxon>
        <taxon>Pleosporomycetidae</taxon>
        <taxon>Pleosporales</taxon>
        <taxon>Lindgomycetaceae</taxon>
        <taxon>Lindgomyces</taxon>
    </lineage>
</organism>
<protein>
    <submittedName>
        <fullName evidence="1">Uncharacterized protein</fullName>
    </submittedName>
</protein>
<evidence type="ECO:0000313" key="1">
    <source>
        <dbReference type="EMBL" id="KAF2468688.1"/>
    </source>
</evidence>
<evidence type="ECO:0000313" key="2">
    <source>
        <dbReference type="Proteomes" id="UP000799755"/>
    </source>
</evidence>
<dbReference type="Proteomes" id="UP000799755">
    <property type="component" value="Unassembled WGS sequence"/>
</dbReference>
<reference evidence="1" key="1">
    <citation type="journal article" date="2020" name="Stud. Mycol.">
        <title>101 Dothideomycetes genomes: a test case for predicting lifestyles and emergence of pathogens.</title>
        <authorList>
            <person name="Haridas S."/>
            <person name="Albert R."/>
            <person name="Binder M."/>
            <person name="Bloem J."/>
            <person name="Labutti K."/>
            <person name="Salamov A."/>
            <person name="Andreopoulos B."/>
            <person name="Baker S."/>
            <person name="Barry K."/>
            <person name="Bills G."/>
            <person name="Bluhm B."/>
            <person name="Cannon C."/>
            <person name="Castanera R."/>
            <person name="Culley D."/>
            <person name="Daum C."/>
            <person name="Ezra D."/>
            <person name="Gonzalez J."/>
            <person name="Henrissat B."/>
            <person name="Kuo A."/>
            <person name="Liang C."/>
            <person name="Lipzen A."/>
            <person name="Lutzoni F."/>
            <person name="Magnuson J."/>
            <person name="Mondo S."/>
            <person name="Nolan M."/>
            <person name="Ohm R."/>
            <person name="Pangilinan J."/>
            <person name="Park H.-J."/>
            <person name="Ramirez L."/>
            <person name="Alfaro M."/>
            <person name="Sun H."/>
            <person name="Tritt A."/>
            <person name="Yoshinaga Y."/>
            <person name="Zwiers L.-H."/>
            <person name="Turgeon B."/>
            <person name="Goodwin S."/>
            <person name="Spatafora J."/>
            <person name="Crous P."/>
            <person name="Grigoriev I."/>
        </authorList>
    </citation>
    <scope>NUCLEOTIDE SEQUENCE</scope>
    <source>
        <strain evidence="1">ATCC 200398</strain>
    </source>
</reference>
<name>A0ACB6QNW8_9PLEO</name>
<accession>A0ACB6QNW8</accession>
<gene>
    <name evidence="1" type="ORF">BDR25DRAFT_357045</name>
</gene>
<keyword evidence="2" id="KW-1185">Reference proteome</keyword>